<dbReference type="PRINTS" id="PR00081">
    <property type="entry name" value="GDHRDH"/>
</dbReference>
<organism evidence="4 5">
    <name type="scientific">Pseudocercospora musae</name>
    <dbReference type="NCBI Taxonomy" id="113226"/>
    <lineage>
        <taxon>Eukaryota</taxon>
        <taxon>Fungi</taxon>
        <taxon>Dikarya</taxon>
        <taxon>Ascomycota</taxon>
        <taxon>Pezizomycotina</taxon>
        <taxon>Dothideomycetes</taxon>
        <taxon>Dothideomycetidae</taxon>
        <taxon>Mycosphaerellales</taxon>
        <taxon>Mycosphaerellaceae</taxon>
        <taxon>Pseudocercospora</taxon>
    </lineage>
</organism>
<sequence>MIFRIPGFRSPLARGIDGTSNAERWTSQVPFWTGSKMTTVTFQRRATKVRRSMGRDNDFEGKVIAITGGASGIGLSTAQILLSRGASVAIGDVDEAAIQSATKTLQPADKVLFTKLDVSNRSNVDSWIKAVIEKFGKLSGAANCAGVIGKHHGTRKVEELEDDQWDLIMAVNLTGMMYSMRAQLRNMPGPGSVVCVSSVQGTLGFAKHAAYAASKHGVLGLVRSAAKEVGERNIRVNAVTPGSIQTPLMDKRNALEGVNPDDRTATPIDRMAQPSEVGNLIAWLLSDEATFVSGATYAVDGGWAC</sequence>
<keyword evidence="5" id="KW-1185">Reference proteome</keyword>
<dbReference type="InterPro" id="IPR036291">
    <property type="entry name" value="NAD(P)-bd_dom_sf"/>
</dbReference>
<dbReference type="PANTHER" id="PTHR24321:SF8">
    <property type="entry name" value="ESTRADIOL 17-BETA-DEHYDROGENASE 8-RELATED"/>
    <property type="match status" value="1"/>
</dbReference>
<comment type="caution">
    <text evidence="4">The sequence shown here is derived from an EMBL/GenBank/DDBJ whole genome shotgun (WGS) entry which is preliminary data.</text>
</comment>
<dbReference type="SUPFAM" id="SSF51735">
    <property type="entry name" value="NAD(P)-binding Rossmann-fold domains"/>
    <property type="match status" value="1"/>
</dbReference>
<dbReference type="GO" id="GO:0016491">
    <property type="term" value="F:oxidoreductase activity"/>
    <property type="evidence" value="ECO:0007669"/>
    <property type="project" value="UniProtKB-KW"/>
</dbReference>
<protein>
    <submittedName>
        <fullName evidence="4">Uncharacterized protein</fullName>
    </submittedName>
</protein>
<evidence type="ECO:0000256" key="2">
    <source>
        <dbReference type="ARBA" id="ARBA00022857"/>
    </source>
</evidence>
<dbReference type="AlphaFoldDB" id="A0A139INF1"/>
<accession>A0A139INF1</accession>
<dbReference type="InterPro" id="IPR002347">
    <property type="entry name" value="SDR_fam"/>
</dbReference>
<evidence type="ECO:0000313" key="5">
    <source>
        <dbReference type="Proteomes" id="UP000073492"/>
    </source>
</evidence>
<dbReference type="EMBL" id="LFZO01000039">
    <property type="protein sequence ID" value="KXT16347.1"/>
    <property type="molecule type" value="Genomic_DNA"/>
</dbReference>
<dbReference type="InterPro" id="IPR020904">
    <property type="entry name" value="Sc_DH/Rdtase_CS"/>
</dbReference>
<dbReference type="STRING" id="113226.A0A139INF1"/>
<dbReference type="PROSITE" id="PS00061">
    <property type="entry name" value="ADH_SHORT"/>
    <property type="match status" value="1"/>
</dbReference>
<dbReference type="Proteomes" id="UP000073492">
    <property type="component" value="Unassembled WGS sequence"/>
</dbReference>
<keyword evidence="3" id="KW-0560">Oxidoreductase</keyword>
<dbReference type="CDD" id="cd05233">
    <property type="entry name" value="SDR_c"/>
    <property type="match status" value="1"/>
</dbReference>
<dbReference type="OrthoDB" id="1669814at2759"/>
<gene>
    <name evidence="4" type="ORF">AC579_3756</name>
</gene>
<evidence type="ECO:0000313" key="4">
    <source>
        <dbReference type="EMBL" id="KXT16347.1"/>
    </source>
</evidence>
<keyword evidence="2" id="KW-0521">NADP</keyword>
<evidence type="ECO:0000256" key="3">
    <source>
        <dbReference type="ARBA" id="ARBA00023002"/>
    </source>
</evidence>
<dbReference type="PANTHER" id="PTHR24321">
    <property type="entry name" value="DEHYDROGENASES, SHORT CHAIN"/>
    <property type="match status" value="1"/>
</dbReference>
<dbReference type="Gene3D" id="3.40.50.720">
    <property type="entry name" value="NAD(P)-binding Rossmann-like Domain"/>
    <property type="match status" value="1"/>
</dbReference>
<comment type="similarity">
    <text evidence="1">Belongs to the short-chain dehydrogenases/reductases (SDR) family.</text>
</comment>
<name>A0A139INF1_9PEZI</name>
<dbReference type="PRINTS" id="PR00080">
    <property type="entry name" value="SDRFAMILY"/>
</dbReference>
<evidence type="ECO:0000256" key="1">
    <source>
        <dbReference type="ARBA" id="ARBA00006484"/>
    </source>
</evidence>
<dbReference type="Pfam" id="PF13561">
    <property type="entry name" value="adh_short_C2"/>
    <property type="match status" value="1"/>
</dbReference>
<dbReference type="FunFam" id="3.40.50.720:FF:000084">
    <property type="entry name" value="Short-chain dehydrogenase reductase"/>
    <property type="match status" value="1"/>
</dbReference>
<reference evidence="4 5" key="1">
    <citation type="submission" date="2015-07" db="EMBL/GenBank/DDBJ databases">
        <title>Comparative genomics of the Sigatoka disease complex on banana suggests a link between parallel evolutionary changes in Pseudocercospora fijiensis and Pseudocercospora eumusae and increased virulence on the banana host.</title>
        <authorList>
            <person name="Chang T.-C."/>
            <person name="Salvucci A."/>
            <person name="Crous P.W."/>
            <person name="Stergiopoulos I."/>
        </authorList>
    </citation>
    <scope>NUCLEOTIDE SEQUENCE [LARGE SCALE GENOMIC DNA]</scope>
    <source>
        <strain evidence="4 5">CBS 116634</strain>
    </source>
</reference>
<proteinExistence type="inferred from homology"/>